<gene>
    <name evidence="1" type="ORF">NCTC11661_00470</name>
</gene>
<sequence length="103" mass="11944">MAKKSFAEETTSAQLLVEALNKREGNMPVGVTEELKNQLNTSYQQAVQTNVEQEKLKALLKEKTAELDKHLNEMRTTYTHLKKYIKMGISKELWKEFGIEDKR</sequence>
<dbReference type="Proteomes" id="UP000255515">
    <property type="component" value="Unassembled WGS sequence"/>
</dbReference>
<dbReference type="EMBL" id="UFTJ01000001">
    <property type="protein sequence ID" value="SSZ46814.1"/>
    <property type="molecule type" value="Genomic_DNA"/>
</dbReference>
<evidence type="ECO:0000313" key="2">
    <source>
        <dbReference type="Proteomes" id="UP000255515"/>
    </source>
</evidence>
<dbReference type="AlphaFoldDB" id="A0A376BZB7"/>
<evidence type="ECO:0000313" key="1">
    <source>
        <dbReference type="EMBL" id="SSZ46814.1"/>
    </source>
</evidence>
<dbReference type="RefSeq" id="WP_002686839.1">
    <property type="nucleotide sequence ID" value="NZ_JAXFPJ010000018.1"/>
</dbReference>
<organism evidence="1 2">
    <name type="scientific">Bergeyella zoohelcum</name>
    <dbReference type="NCBI Taxonomy" id="1015"/>
    <lineage>
        <taxon>Bacteria</taxon>
        <taxon>Pseudomonadati</taxon>
        <taxon>Bacteroidota</taxon>
        <taxon>Flavobacteriia</taxon>
        <taxon>Flavobacteriales</taxon>
        <taxon>Weeksellaceae</taxon>
        <taxon>Bergeyella</taxon>
    </lineage>
</organism>
<evidence type="ECO:0008006" key="3">
    <source>
        <dbReference type="Google" id="ProtNLM"/>
    </source>
</evidence>
<reference evidence="1 2" key="1">
    <citation type="submission" date="2018-06" db="EMBL/GenBank/DDBJ databases">
        <authorList>
            <consortium name="Pathogen Informatics"/>
            <person name="Doyle S."/>
        </authorList>
    </citation>
    <scope>NUCLEOTIDE SEQUENCE [LARGE SCALE GENOMIC DNA]</scope>
    <source>
        <strain evidence="1 2">NCTC11661</strain>
    </source>
</reference>
<protein>
    <recommendedName>
        <fullName evidence="3">Membrane-binding protein</fullName>
    </recommendedName>
</protein>
<proteinExistence type="predicted"/>
<name>A0A376BZB7_9FLAO</name>
<accession>A0A376BZB7</accession>